<organism evidence="3">
    <name type="scientific">viral metagenome</name>
    <dbReference type="NCBI Taxonomy" id="1070528"/>
    <lineage>
        <taxon>unclassified sequences</taxon>
        <taxon>metagenomes</taxon>
        <taxon>organismal metagenomes</taxon>
    </lineage>
</organism>
<dbReference type="GO" id="GO:0003676">
    <property type="term" value="F:nucleic acid binding"/>
    <property type="evidence" value="ECO:0007669"/>
    <property type="project" value="InterPro"/>
</dbReference>
<dbReference type="CDD" id="cd04458">
    <property type="entry name" value="CSP_CDS"/>
    <property type="match status" value="1"/>
</dbReference>
<feature type="compositionally biased region" description="Basic and acidic residues" evidence="1">
    <location>
        <begin position="99"/>
        <end position="111"/>
    </location>
</feature>
<dbReference type="SMART" id="SM00357">
    <property type="entry name" value="CSP"/>
    <property type="match status" value="1"/>
</dbReference>
<name>A0A6C0JEG8_9ZZZZ</name>
<evidence type="ECO:0000256" key="1">
    <source>
        <dbReference type="SAM" id="MobiDB-lite"/>
    </source>
</evidence>
<feature type="region of interest" description="Disordered" evidence="1">
    <location>
        <begin position="96"/>
        <end position="179"/>
    </location>
</feature>
<dbReference type="InterPro" id="IPR050181">
    <property type="entry name" value="Cold_shock_domain"/>
</dbReference>
<dbReference type="Pfam" id="PF00313">
    <property type="entry name" value="CSD"/>
    <property type="match status" value="1"/>
</dbReference>
<feature type="compositionally biased region" description="Low complexity" evidence="1">
    <location>
        <begin position="162"/>
        <end position="179"/>
    </location>
</feature>
<reference evidence="3" key="1">
    <citation type="journal article" date="2020" name="Nature">
        <title>Giant virus diversity and host interactions through global metagenomics.</title>
        <authorList>
            <person name="Schulz F."/>
            <person name="Roux S."/>
            <person name="Paez-Espino D."/>
            <person name="Jungbluth S."/>
            <person name="Walsh D.A."/>
            <person name="Denef V.J."/>
            <person name="McMahon K.D."/>
            <person name="Konstantinidis K.T."/>
            <person name="Eloe-Fadrosh E.A."/>
            <person name="Kyrpides N.C."/>
            <person name="Woyke T."/>
        </authorList>
    </citation>
    <scope>NUCLEOTIDE SEQUENCE</scope>
    <source>
        <strain evidence="3">GVMAG-M-3300027708-20</strain>
    </source>
</reference>
<dbReference type="EMBL" id="MN740390">
    <property type="protein sequence ID" value="QHU04009.1"/>
    <property type="molecule type" value="Genomic_DNA"/>
</dbReference>
<dbReference type="InterPro" id="IPR011129">
    <property type="entry name" value="CSD"/>
</dbReference>
<accession>A0A6C0JEG8</accession>
<sequence>MSTEQDTSNVPETEPVRLLGQVKWFNNKAGYGFITVNDGEHSGKDIFIHYSTIRVTNSQYKYLVQGEYVEFSLVKSTTGNHEYQAVDVSGIKGGSLMCETRRNNRPPRDQESSGETPTPRQQQRRPRSSGPAADSTGEFTQVVRRRPNNRVRSDGASRSKGSSSSSVPSPSSVPSHVDV</sequence>
<dbReference type="PRINTS" id="PR00050">
    <property type="entry name" value="COLDSHOCK"/>
</dbReference>
<dbReference type="PANTHER" id="PTHR11544">
    <property type="entry name" value="COLD SHOCK DOMAIN CONTAINING PROTEINS"/>
    <property type="match status" value="1"/>
</dbReference>
<dbReference type="Gene3D" id="2.40.50.140">
    <property type="entry name" value="Nucleic acid-binding proteins"/>
    <property type="match status" value="1"/>
</dbReference>
<dbReference type="InterPro" id="IPR012340">
    <property type="entry name" value="NA-bd_OB-fold"/>
</dbReference>
<dbReference type="PROSITE" id="PS51857">
    <property type="entry name" value="CSD_2"/>
    <property type="match status" value="1"/>
</dbReference>
<protein>
    <recommendedName>
        <fullName evidence="2">CSD domain-containing protein</fullName>
    </recommendedName>
</protein>
<proteinExistence type="predicted"/>
<feature type="domain" description="CSD" evidence="2">
    <location>
        <begin position="17"/>
        <end position="90"/>
    </location>
</feature>
<dbReference type="InterPro" id="IPR002059">
    <property type="entry name" value="CSP_DNA-bd"/>
</dbReference>
<evidence type="ECO:0000259" key="2">
    <source>
        <dbReference type="PROSITE" id="PS51857"/>
    </source>
</evidence>
<dbReference type="AlphaFoldDB" id="A0A6C0JEG8"/>
<evidence type="ECO:0000313" key="3">
    <source>
        <dbReference type="EMBL" id="QHU04009.1"/>
    </source>
</evidence>
<dbReference type="SUPFAM" id="SSF50249">
    <property type="entry name" value="Nucleic acid-binding proteins"/>
    <property type="match status" value="1"/>
</dbReference>